<accession>A0ABW8Y2V0</accession>
<dbReference type="CDD" id="cd05233">
    <property type="entry name" value="SDR_c"/>
    <property type="match status" value="1"/>
</dbReference>
<dbReference type="Proteomes" id="UP001629058">
    <property type="component" value="Unassembled WGS sequence"/>
</dbReference>
<dbReference type="PROSITE" id="PS00061">
    <property type="entry name" value="ADH_SHORT"/>
    <property type="match status" value="1"/>
</dbReference>
<dbReference type="Gene3D" id="3.40.50.720">
    <property type="entry name" value="NAD(P)-binding Rossmann-like Domain"/>
    <property type="match status" value="1"/>
</dbReference>
<name>A0ABW8Y2V0_9FLAO</name>
<dbReference type="EMBL" id="JBELPY010000003">
    <property type="protein sequence ID" value="MFL9833690.1"/>
    <property type="molecule type" value="Genomic_DNA"/>
</dbReference>
<dbReference type="Pfam" id="PF00106">
    <property type="entry name" value="adh_short"/>
    <property type="match status" value="1"/>
</dbReference>
<keyword evidence="5" id="KW-1185">Reference proteome</keyword>
<dbReference type="PRINTS" id="PR00080">
    <property type="entry name" value="SDRFAMILY"/>
</dbReference>
<evidence type="ECO:0000256" key="2">
    <source>
        <dbReference type="ARBA" id="ARBA00023002"/>
    </source>
</evidence>
<comment type="caution">
    <text evidence="4">The sequence shown here is derived from an EMBL/GenBank/DDBJ whole genome shotgun (WGS) entry which is preliminary data.</text>
</comment>
<evidence type="ECO:0000313" key="5">
    <source>
        <dbReference type="Proteomes" id="UP001629058"/>
    </source>
</evidence>
<protein>
    <submittedName>
        <fullName evidence="4">SDR family oxidoreductase</fullName>
        <ecNumber evidence="4">1.-.-.-</ecNumber>
    </submittedName>
</protein>
<dbReference type="InterPro" id="IPR002347">
    <property type="entry name" value="SDR_fam"/>
</dbReference>
<organism evidence="4 5">
    <name type="scientific">Chryseobacterium terrae</name>
    <dbReference type="NCBI Taxonomy" id="3163299"/>
    <lineage>
        <taxon>Bacteria</taxon>
        <taxon>Pseudomonadati</taxon>
        <taxon>Bacteroidota</taxon>
        <taxon>Flavobacteriia</taxon>
        <taxon>Flavobacteriales</taxon>
        <taxon>Weeksellaceae</taxon>
        <taxon>Chryseobacterium group</taxon>
        <taxon>Chryseobacterium</taxon>
    </lineage>
</organism>
<dbReference type="GO" id="GO:0016491">
    <property type="term" value="F:oxidoreductase activity"/>
    <property type="evidence" value="ECO:0007669"/>
    <property type="project" value="UniProtKB-KW"/>
</dbReference>
<proteinExistence type="inferred from homology"/>
<evidence type="ECO:0000256" key="3">
    <source>
        <dbReference type="RuleBase" id="RU000363"/>
    </source>
</evidence>
<dbReference type="SUPFAM" id="SSF51735">
    <property type="entry name" value="NAD(P)-binding Rossmann-fold domains"/>
    <property type="match status" value="1"/>
</dbReference>
<dbReference type="PANTHER" id="PTHR42901">
    <property type="entry name" value="ALCOHOL DEHYDROGENASE"/>
    <property type="match status" value="1"/>
</dbReference>
<gene>
    <name evidence="4" type="ORF">ABS765_06575</name>
</gene>
<dbReference type="PANTHER" id="PTHR42901:SF1">
    <property type="entry name" value="ALCOHOL DEHYDROGENASE"/>
    <property type="match status" value="1"/>
</dbReference>
<dbReference type="InterPro" id="IPR036291">
    <property type="entry name" value="NAD(P)-bd_dom_sf"/>
</dbReference>
<sequence length="212" mass="22821">MTKTYNRIALVTGAGTGLGRAIAVTLAKQGFKVAITGRRESKLREVEAEIGKENTIVITADILKENSISNLKDELLAQTNGQLDLLVNNVGGVAAMGKIAEMGLEQWQEVMDKNLTSAFLMTKAFLPALRNSKKGTIISITSAAAHNYFPGMGAYSVSKTAIESLMKVLGEEEKENGIITHLFDPGTVISEANPQQGQEPMEVMDEIIALIK</sequence>
<keyword evidence="2 4" id="KW-0560">Oxidoreductase</keyword>
<dbReference type="RefSeq" id="WP_408088791.1">
    <property type="nucleotide sequence ID" value="NZ_JBELPY010000003.1"/>
</dbReference>
<evidence type="ECO:0000256" key="1">
    <source>
        <dbReference type="ARBA" id="ARBA00006484"/>
    </source>
</evidence>
<dbReference type="InterPro" id="IPR020904">
    <property type="entry name" value="Sc_DH/Rdtase_CS"/>
</dbReference>
<comment type="similarity">
    <text evidence="1 3">Belongs to the short-chain dehydrogenases/reductases (SDR) family.</text>
</comment>
<dbReference type="PRINTS" id="PR00081">
    <property type="entry name" value="GDHRDH"/>
</dbReference>
<evidence type="ECO:0000313" key="4">
    <source>
        <dbReference type="EMBL" id="MFL9833690.1"/>
    </source>
</evidence>
<reference evidence="4 5" key="1">
    <citation type="submission" date="2024-06" db="EMBL/GenBank/DDBJ databases">
        <authorList>
            <person name="Kaempfer P."/>
            <person name="Viver T."/>
        </authorList>
    </citation>
    <scope>NUCLEOTIDE SEQUENCE [LARGE SCALE GENOMIC DNA]</scope>
    <source>
        <strain evidence="4 5">ST-37</strain>
    </source>
</reference>
<dbReference type="EC" id="1.-.-.-" evidence="4"/>